<dbReference type="EMBL" id="KV878605">
    <property type="protein sequence ID" value="OJJ52083.1"/>
    <property type="molecule type" value="Genomic_DNA"/>
</dbReference>
<gene>
    <name evidence="2" type="ORF">ASPSYDRAFT_1170564</name>
</gene>
<keyword evidence="3" id="KW-1185">Reference proteome</keyword>
<evidence type="ECO:0000259" key="1">
    <source>
        <dbReference type="Pfam" id="PF03171"/>
    </source>
</evidence>
<accession>A0A1L9SYH3</accession>
<evidence type="ECO:0000313" key="3">
    <source>
        <dbReference type="Proteomes" id="UP000184356"/>
    </source>
</evidence>
<dbReference type="OrthoDB" id="288590at2759"/>
<dbReference type="Pfam" id="PF03171">
    <property type="entry name" value="2OG-FeII_Oxy"/>
    <property type="match status" value="1"/>
</dbReference>
<dbReference type="InterPro" id="IPR027443">
    <property type="entry name" value="IPNS-like_sf"/>
</dbReference>
<dbReference type="AlphaFoldDB" id="A0A1L9SYH3"/>
<dbReference type="InterPro" id="IPR044861">
    <property type="entry name" value="IPNS-like_FE2OG_OXY"/>
</dbReference>
<protein>
    <recommendedName>
        <fullName evidence="1">Isopenicillin N synthase-like Fe(2+) 2OG dioxygenase domain-containing protein</fullName>
    </recommendedName>
</protein>
<organism evidence="2 3">
    <name type="scientific">Aspergillus sydowii CBS 593.65</name>
    <dbReference type="NCBI Taxonomy" id="1036612"/>
    <lineage>
        <taxon>Eukaryota</taxon>
        <taxon>Fungi</taxon>
        <taxon>Dikarya</taxon>
        <taxon>Ascomycota</taxon>
        <taxon>Pezizomycotina</taxon>
        <taxon>Eurotiomycetes</taxon>
        <taxon>Eurotiomycetidae</taxon>
        <taxon>Eurotiales</taxon>
        <taxon>Aspergillaceae</taxon>
        <taxon>Aspergillus</taxon>
        <taxon>Aspergillus subgen. Nidulantes</taxon>
    </lineage>
</organism>
<dbReference type="Proteomes" id="UP000184356">
    <property type="component" value="Unassembled WGS sequence"/>
</dbReference>
<feature type="domain" description="Isopenicillin N synthase-like Fe(2+) 2OG dioxygenase" evidence="1">
    <location>
        <begin position="7"/>
        <end position="97"/>
    </location>
</feature>
<dbReference type="SUPFAM" id="SSF51197">
    <property type="entry name" value="Clavaminate synthase-like"/>
    <property type="match status" value="1"/>
</dbReference>
<name>A0A1L9SYH3_9EURO</name>
<sequence length="117" mass="12625">MLNMDFRLCDYNPVTAAPESENGYGAYTDYRTLSIIFPDRMSGLEPEDPAGSGGWLPVPGDATVVLTGWCAVILGSGRISAARHRVRRSPGGGDSVRFCSLHRTCKFSSSLSRVPSQ</sequence>
<evidence type="ECO:0000313" key="2">
    <source>
        <dbReference type="EMBL" id="OJJ52083.1"/>
    </source>
</evidence>
<reference evidence="3" key="1">
    <citation type="journal article" date="2017" name="Genome Biol.">
        <title>Comparative genomics reveals high biological diversity and specific adaptations in the industrially and medically important fungal genus Aspergillus.</title>
        <authorList>
            <person name="de Vries R.P."/>
            <person name="Riley R."/>
            <person name="Wiebenga A."/>
            <person name="Aguilar-Osorio G."/>
            <person name="Amillis S."/>
            <person name="Uchima C.A."/>
            <person name="Anderluh G."/>
            <person name="Asadollahi M."/>
            <person name="Askin M."/>
            <person name="Barry K."/>
            <person name="Battaglia E."/>
            <person name="Bayram O."/>
            <person name="Benocci T."/>
            <person name="Braus-Stromeyer S.A."/>
            <person name="Caldana C."/>
            <person name="Canovas D."/>
            <person name="Cerqueira G.C."/>
            <person name="Chen F."/>
            <person name="Chen W."/>
            <person name="Choi C."/>
            <person name="Clum A."/>
            <person name="Dos Santos R.A."/>
            <person name="Damasio A.R."/>
            <person name="Diallinas G."/>
            <person name="Emri T."/>
            <person name="Fekete E."/>
            <person name="Flipphi M."/>
            <person name="Freyberg S."/>
            <person name="Gallo A."/>
            <person name="Gournas C."/>
            <person name="Habgood R."/>
            <person name="Hainaut M."/>
            <person name="Harispe M.L."/>
            <person name="Henrissat B."/>
            <person name="Hilden K.S."/>
            <person name="Hope R."/>
            <person name="Hossain A."/>
            <person name="Karabika E."/>
            <person name="Karaffa L."/>
            <person name="Karanyi Z."/>
            <person name="Krasevec N."/>
            <person name="Kuo A."/>
            <person name="Kusch H."/>
            <person name="LaButti K."/>
            <person name="Lagendijk E.L."/>
            <person name="Lapidus A."/>
            <person name="Levasseur A."/>
            <person name="Lindquist E."/>
            <person name="Lipzen A."/>
            <person name="Logrieco A.F."/>
            <person name="MacCabe A."/>
            <person name="Maekelae M.R."/>
            <person name="Malavazi I."/>
            <person name="Melin P."/>
            <person name="Meyer V."/>
            <person name="Mielnichuk N."/>
            <person name="Miskei M."/>
            <person name="Molnar A.P."/>
            <person name="Mule G."/>
            <person name="Ngan C.Y."/>
            <person name="Orejas M."/>
            <person name="Orosz E."/>
            <person name="Ouedraogo J.P."/>
            <person name="Overkamp K.M."/>
            <person name="Park H.-S."/>
            <person name="Perrone G."/>
            <person name="Piumi F."/>
            <person name="Punt P.J."/>
            <person name="Ram A.F."/>
            <person name="Ramon A."/>
            <person name="Rauscher S."/>
            <person name="Record E."/>
            <person name="Riano-Pachon D.M."/>
            <person name="Robert V."/>
            <person name="Roehrig J."/>
            <person name="Ruller R."/>
            <person name="Salamov A."/>
            <person name="Salih N.S."/>
            <person name="Samson R.A."/>
            <person name="Sandor E."/>
            <person name="Sanguinetti M."/>
            <person name="Schuetze T."/>
            <person name="Sepcic K."/>
            <person name="Shelest E."/>
            <person name="Sherlock G."/>
            <person name="Sophianopoulou V."/>
            <person name="Squina F.M."/>
            <person name="Sun H."/>
            <person name="Susca A."/>
            <person name="Todd R.B."/>
            <person name="Tsang A."/>
            <person name="Unkles S.E."/>
            <person name="van de Wiele N."/>
            <person name="van Rossen-Uffink D."/>
            <person name="Oliveira J.V."/>
            <person name="Vesth T.C."/>
            <person name="Visser J."/>
            <person name="Yu J.-H."/>
            <person name="Zhou M."/>
            <person name="Andersen M.R."/>
            <person name="Archer D.B."/>
            <person name="Baker S.E."/>
            <person name="Benoit I."/>
            <person name="Brakhage A.A."/>
            <person name="Braus G.H."/>
            <person name="Fischer R."/>
            <person name="Frisvad J.C."/>
            <person name="Goldman G.H."/>
            <person name="Houbraken J."/>
            <person name="Oakley B."/>
            <person name="Pocsi I."/>
            <person name="Scazzocchio C."/>
            <person name="Seiboth B."/>
            <person name="vanKuyk P.A."/>
            <person name="Wortman J."/>
            <person name="Dyer P.S."/>
            <person name="Grigoriev I.V."/>
        </authorList>
    </citation>
    <scope>NUCLEOTIDE SEQUENCE [LARGE SCALE GENOMIC DNA]</scope>
    <source>
        <strain evidence="3">CBS 593.65</strain>
    </source>
</reference>
<dbReference type="VEuPathDB" id="FungiDB:ASPSYDRAFT_1170564"/>
<proteinExistence type="predicted"/>
<dbReference type="RefSeq" id="XP_040695889.1">
    <property type="nucleotide sequence ID" value="XM_040840245.1"/>
</dbReference>
<dbReference type="STRING" id="1036612.A0A1L9SYH3"/>
<dbReference type="Gene3D" id="2.60.120.330">
    <property type="entry name" value="B-lactam Antibiotic, Isopenicillin N Synthase, Chain"/>
    <property type="match status" value="1"/>
</dbReference>
<dbReference type="GeneID" id="63756318"/>